<evidence type="ECO:0000313" key="1">
    <source>
        <dbReference type="EMBL" id="KAJ2936617.1"/>
    </source>
</evidence>
<dbReference type="OrthoDB" id="3039255at2759"/>
<proteinExistence type="predicted"/>
<evidence type="ECO:0000313" key="2">
    <source>
        <dbReference type="Proteomes" id="UP001140091"/>
    </source>
</evidence>
<comment type="caution">
    <text evidence="1">The sequence shown here is derived from an EMBL/GenBank/DDBJ whole genome shotgun (WGS) entry which is preliminary data.</text>
</comment>
<sequence>MTLRFSHAFSPEGVGIASAIHRLIMTKVPELQELSLELDKTRLAGVFSFQAKQRYNIRISKLHLRVISLLSRLPRYRATPLISNDLFNELSAYINSMATSLTELDVNGVALEFTQFKDVVNLFKFPTNVLTALHLPIDKLCPQVFIFMSHALPRLQRFTVRYRTFDGRELPNPFATTPLVDPQANFIAGMQAQNFAHWNLGHLHIVSLRGRRPAWVHCAEAIADAFPNVKTFGGTSRENYVSCSSNAIDG</sequence>
<keyword evidence="2" id="KW-1185">Reference proteome</keyword>
<reference evidence="1" key="1">
    <citation type="submission" date="2022-06" db="EMBL/GenBank/DDBJ databases">
        <title>Genome Sequence of Candolleomyces eurysporus.</title>
        <authorList>
            <person name="Buettner E."/>
        </authorList>
    </citation>
    <scope>NUCLEOTIDE SEQUENCE</scope>
    <source>
        <strain evidence="1">VTCC 930004</strain>
    </source>
</reference>
<protein>
    <submittedName>
        <fullName evidence="1">Uncharacterized protein</fullName>
    </submittedName>
</protein>
<name>A0A9W8JLA2_9AGAR</name>
<dbReference type="AlphaFoldDB" id="A0A9W8JLA2"/>
<dbReference type="Proteomes" id="UP001140091">
    <property type="component" value="Unassembled WGS sequence"/>
</dbReference>
<gene>
    <name evidence="1" type="ORF">H1R20_g471</name>
</gene>
<feature type="non-terminal residue" evidence="1">
    <location>
        <position position="250"/>
    </location>
</feature>
<dbReference type="EMBL" id="JANBPK010000035">
    <property type="protein sequence ID" value="KAJ2936617.1"/>
    <property type="molecule type" value="Genomic_DNA"/>
</dbReference>
<accession>A0A9W8JLA2</accession>
<organism evidence="1 2">
    <name type="scientific">Candolleomyces eurysporus</name>
    <dbReference type="NCBI Taxonomy" id="2828524"/>
    <lineage>
        <taxon>Eukaryota</taxon>
        <taxon>Fungi</taxon>
        <taxon>Dikarya</taxon>
        <taxon>Basidiomycota</taxon>
        <taxon>Agaricomycotina</taxon>
        <taxon>Agaricomycetes</taxon>
        <taxon>Agaricomycetidae</taxon>
        <taxon>Agaricales</taxon>
        <taxon>Agaricineae</taxon>
        <taxon>Psathyrellaceae</taxon>
        <taxon>Candolleomyces</taxon>
    </lineage>
</organism>